<evidence type="ECO:0000313" key="1">
    <source>
        <dbReference type="EMBL" id="CAB4153164.1"/>
    </source>
</evidence>
<proteinExistence type="predicted"/>
<protein>
    <submittedName>
        <fullName evidence="1">Uncharacterized protein</fullName>
    </submittedName>
</protein>
<name>A0A6J5N253_9CAUD</name>
<organism evidence="1">
    <name type="scientific">uncultured Caudovirales phage</name>
    <dbReference type="NCBI Taxonomy" id="2100421"/>
    <lineage>
        <taxon>Viruses</taxon>
        <taxon>Duplodnaviria</taxon>
        <taxon>Heunggongvirae</taxon>
        <taxon>Uroviricota</taxon>
        <taxon>Caudoviricetes</taxon>
        <taxon>Peduoviridae</taxon>
        <taxon>Maltschvirus</taxon>
        <taxon>Maltschvirus maltsch</taxon>
    </lineage>
</organism>
<gene>
    <name evidence="1" type="ORF">UFOVP606_48</name>
</gene>
<dbReference type="EMBL" id="LR796585">
    <property type="protein sequence ID" value="CAB4153164.1"/>
    <property type="molecule type" value="Genomic_DNA"/>
</dbReference>
<accession>A0A6J5N253</accession>
<sequence>MKKTKIWSEILSSIEFEDHITFTVFENGKQIKVKRKVISFWGIMSMPAVRYNKCRLYPVNYSEIIAVNAYHITNFKTTPPRKHSNY</sequence>
<reference evidence="1" key="1">
    <citation type="submission" date="2020-04" db="EMBL/GenBank/DDBJ databases">
        <authorList>
            <person name="Chiriac C."/>
            <person name="Salcher M."/>
            <person name="Ghai R."/>
            <person name="Kavagutti S V."/>
        </authorList>
    </citation>
    <scope>NUCLEOTIDE SEQUENCE</scope>
</reference>